<dbReference type="AlphaFoldDB" id="A0A9P1CBF1"/>
<proteinExistence type="predicted"/>
<dbReference type="Proteomes" id="UP001152797">
    <property type="component" value="Unassembled WGS sequence"/>
</dbReference>
<evidence type="ECO:0000313" key="1">
    <source>
        <dbReference type="EMBL" id="CAI3988033.1"/>
    </source>
</evidence>
<dbReference type="EMBL" id="CAMXCT030001225">
    <property type="protein sequence ID" value="CAL4775345.1"/>
    <property type="molecule type" value="Genomic_DNA"/>
</dbReference>
<reference evidence="2 3" key="2">
    <citation type="submission" date="2024-05" db="EMBL/GenBank/DDBJ databases">
        <authorList>
            <person name="Chen Y."/>
            <person name="Shah S."/>
            <person name="Dougan E. K."/>
            <person name="Thang M."/>
            <person name="Chan C."/>
        </authorList>
    </citation>
    <scope>NUCLEOTIDE SEQUENCE [LARGE SCALE GENOMIC DNA]</scope>
</reference>
<dbReference type="OrthoDB" id="415091at2759"/>
<comment type="caution">
    <text evidence="1">The sequence shown here is derived from an EMBL/GenBank/DDBJ whole genome shotgun (WGS) entry which is preliminary data.</text>
</comment>
<sequence>MPPTSAETARARRVGAIKALTERPAHPPKKLLKTSAGPASAIPLLDQENGARWKWAARLEETGKKAGSFSKLLLQTTNESGLSAAEIARLRQLVLSSGAPRTMAVHVSNWERFADWAESREIDLHPVASAKLIQYALHLDKNEGGPSVIPTFRTSVKWVTSKLAIDCPDVDHAGLLAIQNEVISKRAKTLKEAVPIPTEVVKCLELLVMDVGEPEAARLFVWWWLCMVFASLRYDDAMHVKPQGSSRFWLQLTAHSARDNVELDAADQSSFDQVHFYVKTDGARSSYDHRHHCAAEDDDSLLACGRVQISDCTDVGSFLPHASVLCKHCARARPGLALADPS</sequence>
<evidence type="ECO:0008006" key="4">
    <source>
        <dbReference type="Google" id="ProtNLM"/>
    </source>
</evidence>
<evidence type="ECO:0000313" key="3">
    <source>
        <dbReference type="Proteomes" id="UP001152797"/>
    </source>
</evidence>
<reference evidence="1" key="1">
    <citation type="submission" date="2022-10" db="EMBL/GenBank/DDBJ databases">
        <authorList>
            <person name="Chen Y."/>
            <person name="Dougan E. K."/>
            <person name="Chan C."/>
            <person name="Rhodes N."/>
            <person name="Thang M."/>
        </authorList>
    </citation>
    <scope>NUCLEOTIDE SEQUENCE</scope>
</reference>
<organism evidence="1">
    <name type="scientific">Cladocopium goreaui</name>
    <dbReference type="NCBI Taxonomy" id="2562237"/>
    <lineage>
        <taxon>Eukaryota</taxon>
        <taxon>Sar</taxon>
        <taxon>Alveolata</taxon>
        <taxon>Dinophyceae</taxon>
        <taxon>Suessiales</taxon>
        <taxon>Symbiodiniaceae</taxon>
        <taxon>Cladocopium</taxon>
    </lineage>
</organism>
<dbReference type="EMBL" id="CAMXCT010001225">
    <property type="protein sequence ID" value="CAI3988033.1"/>
    <property type="molecule type" value="Genomic_DNA"/>
</dbReference>
<protein>
    <recommendedName>
        <fullName evidence="4">Integrase</fullName>
    </recommendedName>
</protein>
<accession>A0A9P1CBF1</accession>
<dbReference type="EMBL" id="CAMXCT020001225">
    <property type="protein sequence ID" value="CAL1141408.1"/>
    <property type="molecule type" value="Genomic_DNA"/>
</dbReference>
<name>A0A9P1CBF1_9DINO</name>
<gene>
    <name evidence="1" type="ORF">C1SCF055_LOCUS15262</name>
</gene>
<keyword evidence="3" id="KW-1185">Reference proteome</keyword>
<evidence type="ECO:0000313" key="2">
    <source>
        <dbReference type="EMBL" id="CAL4775345.1"/>
    </source>
</evidence>